<comment type="catalytic activity">
    <reaction evidence="1">
        <text>L-aspartyl-tRNA(Asn) + L-glutamine + ATP + H2O = L-asparaginyl-tRNA(Asn) + L-glutamate + ADP + phosphate + 2 H(+)</text>
        <dbReference type="Rhea" id="RHEA:14513"/>
        <dbReference type="Rhea" id="RHEA-COMP:9674"/>
        <dbReference type="Rhea" id="RHEA-COMP:9677"/>
        <dbReference type="ChEBI" id="CHEBI:15377"/>
        <dbReference type="ChEBI" id="CHEBI:15378"/>
        <dbReference type="ChEBI" id="CHEBI:29985"/>
        <dbReference type="ChEBI" id="CHEBI:30616"/>
        <dbReference type="ChEBI" id="CHEBI:43474"/>
        <dbReference type="ChEBI" id="CHEBI:58359"/>
        <dbReference type="ChEBI" id="CHEBI:78515"/>
        <dbReference type="ChEBI" id="CHEBI:78516"/>
        <dbReference type="ChEBI" id="CHEBI:456216"/>
    </reaction>
</comment>
<keyword evidence="1" id="KW-0067">ATP-binding</keyword>
<dbReference type="InterPro" id="IPR003837">
    <property type="entry name" value="GatC"/>
</dbReference>
<dbReference type="PANTHER" id="PTHR15004">
    <property type="entry name" value="GLUTAMYL-TRNA(GLN) AMIDOTRANSFERASE SUBUNIT C, MITOCHONDRIAL"/>
    <property type="match status" value="1"/>
</dbReference>
<evidence type="ECO:0000313" key="4">
    <source>
        <dbReference type="Proteomes" id="UP001172708"/>
    </source>
</evidence>
<dbReference type="Proteomes" id="UP001172708">
    <property type="component" value="Unassembled WGS sequence"/>
</dbReference>
<keyword evidence="1" id="KW-0547">Nucleotide-binding</keyword>
<evidence type="ECO:0000256" key="2">
    <source>
        <dbReference type="SAM" id="MobiDB-lite"/>
    </source>
</evidence>
<dbReference type="InterPro" id="IPR036113">
    <property type="entry name" value="Asp/Glu-ADT_sf_sub_c"/>
</dbReference>
<protein>
    <recommendedName>
        <fullName evidence="1">Aspartyl/glutamyl-tRNA(Asn/Gln) amidotransferase subunit C</fullName>
        <shortName evidence="1">Asp/Glu-ADT subunit C</shortName>
        <ecNumber evidence="1">6.3.5.-</ecNumber>
    </recommendedName>
</protein>
<keyword evidence="1" id="KW-0436">Ligase</keyword>
<dbReference type="SUPFAM" id="SSF141000">
    <property type="entry name" value="Glu-tRNAGln amidotransferase C subunit"/>
    <property type="match status" value="1"/>
</dbReference>
<dbReference type="PANTHER" id="PTHR15004:SF0">
    <property type="entry name" value="GLUTAMYL-TRNA(GLN) AMIDOTRANSFERASE SUBUNIT C, MITOCHONDRIAL"/>
    <property type="match status" value="1"/>
</dbReference>
<dbReference type="HAMAP" id="MF_00122">
    <property type="entry name" value="GatC"/>
    <property type="match status" value="1"/>
</dbReference>
<dbReference type="EC" id="6.3.5.-" evidence="1"/>
<keyword evidence="1" id="KW-0648">Protein biosynthesis</keyword>
<comment type="function">
    <text evidence="1">Allows the formation of correctly charged Asn-tRNA(Asn) or Gln-tRNA(Gln) through the transamidation of misacylated Asp-tRNA(Asn) or Glu-tRNA(Gln) in organisms which lack either or both of asparaginyl-tRNA or glutaminyl-tRNA synthetases. The reaction takes place in the presence of glutamine and ATP through an activated phospho-Asp-tRNA(Asn) or phospho-Glu-tRNA(Gln).</text>
</comment>
<organism evidence="3 4">
    <name type="scientific">Demequina muriae</name>
    <dbReference type="NCBI Taxonomy" id="3051664"/>
    <lineage>
        <taxon>Bacteria</taxon>
        <taxon>Bacillati</taxon>
        <taxon>Actinomycetota</taxon>
        <taxon>Actinomycetes</taxon>
        <taxon>Micrococcales</taxon>
        <taxon>Demequinaceae</taxon>
        <taxon>Demequina</taxon>
    </lineage>
</organism>
<gene>
    <name evidence="1 3" type="primary">gatC</name>
    <name evidence="3" type="ORF">QQX02_09755</name>
</gene>
<keyword evidence="4" id="KW-1185">Reference proteome</keyword>
<dbReference type="NCBIfam" id="TIGR00135">
    <property type="entry name" value="gatC"/>
    <property type="match status" value="1"/>
</dbReference>
<name>A0ABT8GIH2_9MICO</name>
<comment type="subunit">
    <text evidence="1">Heterotrimer of A, B and C subunits.</text>
</comment>
<comment type="caution">
    <text evidence="3">The sequence shown here is derived from an EMBL/GenBank/DDBJ whole genome shotgun (WGS) entry which is preliminary data.</text>
</comment>
<reference evidence="3" key="1">
    <citation type="submission" date="2023-06" db="EMBL/GenBank/DDBJ databases">
        <title>Egi l300058.</title>
        <authorList>
            <person name="Gao L."/>
            <person name="Fang B.-Z."/>
            <person name="Li W.-J."/>
        </authorList>
    </citation>
    <scope>NUCLEOTIDE SEQUENCE</scope>
    <source>
        <strain evidence="3">EGI L300058</strain>
    </source>
</reference>
<evidence type="ECO:0000256" key="1">
    <source>
        <dbReference type="HAMAP-Rule" id="MF_00122"/>
    </source>
</evidence>
<sequence length="98" mass="10428">MSLERADVARLAALARIDMTDEDLDRLGGQLNDIVDSVAKVAEVAGEDVPATSHPIPMSNVHRPDVVRPSLSQEAALSGAPEAEDGRFRVPQILGEEA</sequence>
<dbReference type="Pfam" id="PF02686">
    <property type="entry name" value="GatC"/>
    <property type="match status" value="1"/>
</dbReference>
<comment type="similarity">
    <text evidence="1">Belongs to the GatC family.</text>
</comment>
<dbReference type="Gene3D" id="1.10.20.60">
    <property type="entry name" value="Glu-tRNAGln amidotransferase C subunit, N-terminal domain"/>
    <property type="match status" value="1"/>
</dbReference>
<dbReference type="EMBL" id="JAUHQA010000001">
    <property type="protein sequence ID" value="MDN4481207.1"/>
    <property type="molecule type" value="Genomic_DNA"/>
</dbReference>
<comment type="catalytic activity">
    <reaction evidence="1">
        <text>L-glutamyl-tRNA(Gln) + L-glutamine + ATP + H2O = L-glutaminyl-tRNA(Gln) + L-glutamate + ADP + phosphate + H(+)</text>
        <dbReference type="Rhea" id="RHEA:17521"/>
        <dbReference type="Rhea" id="RHEA-COMP:9681"/>
        <dbReference type="Rhea" id="RHEA-COMP:9684"/>
        <dbReference type="ChEBI" id="CHEBI:15377"/>
        <dbReference type="ChEBI" id="CHEBI:15378"/>
        <dbReference type="ChEBI" id="CHEBI:29985"/>
        <dbReference type="ChEBI" id="CHEBI:30616"/>
        <dbReference type="ChEBI" id="CHEBI:43474"/>
        <dbReference type="ChEBI" id="CHEBI:58359"/>
        <dbReference type="ChEBI" id="CHEBI:78520"/>
        <dbReference type="ChEBI" id="CHEBI:78521"/>
        <dbReference type="ChEBI" id="CHEBI:456216"/>
    </reaction>
</comment>
<evidence type="ECO:0000313" key="3">
    <source>
        <dbReference type="EMBL" id="MDN4481207.1"/>
    </source>
</evidence>
<feature type="region of interest" description="Disordered" evidence="2">
    <location>
        <begin position="71"/>
        <end position="98"/>
    </location>
</feature>
<dbReference type="RefSeq" id="WP_301142748.1">
    <property type="nucleotide sequence ID" value="NZ_JAUHQA010000001.1"/>
</dbReference>
<accession>A0ABT8GIH2</accession>
<proteinExistence type="inferred from homology"/>